<comment type="caution">
    <text evidence="1">The sequence shown here is derived from an EMBL/GenBank/DDBJ whole genome shotgun (WGS) entry which is preliminary data.</text>
</comment>
<evidence type="ECO:0000313" key="2">
    <source>
        <dbReference type="Proteomes" id="UP000267003"/>
    </source>
</evidence>
<dbReference type="AlphaFoldDB" id="A0A3A8QR75"/>
<reference evidence="2" key="1">
    <citation type="submission" date="2018-09" db="EMBL/GenBank/DDBJ databases">
        <authorList>
            <person name="Livingstone P.G."/>
            <person name="Whitworth D.E."/>
        </authorList>
    </citation>
    <scope>NUCLEOTIDE SEQUENCE [LARGE SCALE GENOMIC DNA]</scope>
    <source>
        <strain evidence="2">AB050A</strain>
    </source>
</reference>
<accession>A0A3A8QR75</accession>
<name>A0A3A8QR75_9BACT</name>
<dbReference type="Proteomes" id="UP000267003">
    <property type="component" value="Unassembled WGS sequence"/>
</dbReference>
<gene>
    <name evidence="1" type="ORF">D7W81_16525</name>
</gene>
<sequence>MRVLVVDDERNIRHTLRVCLEGLCASACRSGPWGRGVQGARPRVWIAPLGARENPGPS</sequence>
<keyword evidence="2" id="KW-1185">Reference proteome</keyword>
<dbReference type="EMBL" id="RAWK01000090">
    <property type="protein sequence ID" value="RKH65654.1"/>
    <property type="molecule type" value="Genomic_DNA"/>
</dbReference>
<evidence type="ECO:0000313" key="1">
    <source>
        <dbReference type="EMBL" id="RKH65654.1"/>
    </source>
</evidence>
<proteinExistence type="predicted"/>
<organism evidence="1 2">
    <name type="scientific">Corallococcus aberystwythensis</name>
    <dbReference type="NCBI Taxonomy" id="2316722"/>
    <lineage>
        <taxon>Bacteria</taxon>
        <taxon>Pseudomonadati</taxon>
        <taxon>Myxococcota</taxon>
        <taxon>Myxococcia</taxon>
        <taxon>Myxococcales</taxon>
        <taxon>Cystobacterineae</taxon>
        <taxon>Myxococcaceae</taxon>
        <taxon>Corallococcus</taxon>
    </lineage>
</organism>
<protein>
    <submittedName>
        <fullName evidence="1">Response regulator</fullName>
    </submittedName>
</protein>